<dbReference type="CDD" id="cd13401">
    <property type="entry name" value="Slt70-like"/>
    <property type="match status" value="1"/>
</dbReference>
<gene>
    <name evidence="4" type="ORF">NJU99_07845</name>
</gene>
<organism evidence="4 5">
    <name type="scientific">Arcobacter roscoffensis</name>
    <dbReference type="NCBI Taxonomy" id="2961520"/>
    <lineage>
        <taxon>Bacteria</taxon>
        <taxon>Pseudomonadati</taxon>
        <taxon>Campylobacterota</taxon>
        <taxon>Epsilonproteobacteria</taxon>
        <taxon>Campylobacterales</taxon>
        <taxon>Arcobacteraceae</taxon>
        <taxon>Arcobacter</taxon>
    </lineage>
</organism>
<dbReference type="Gene3D" id="1.10.530.10">
    <property type="match status" value="1"/>
</dbReference>
<dbReference type="SUPFAM" id="SSF53955">
    <property type="entry name" value="Lysozyme-like"/>
    <property type="match status" value="1"/>
</dbReference>
<keyword evidence="2" id="KW-0732">Signal</keyword>
<dbReference type="Proteomes" id="UP001060012">
    <property type="component" value="Chromosome"/>
</dbReference>
<evidence type="ECO:0000313" key="5">
    <source>
        <dbReference type="Proteomes" id="UP001060012"/>
    </source>
</evidence>
<feature type="signal peptide" evidence="2">
    <location>
        <begin position="1"/>
        <end position="21"/>
    </location>
</feature>
<keyword evidence="5" id="KW-1185">Reference proteome</keyword>
<evidence type="ECO:0000256" key="2">
    <source>
        <dbReference type="SAM" id="SignalP"/>
    </source>
</evidence>
<evidence type="ECO:0000259" key="3">
    <source>
        <dbReference type="Pfam" id="PF01464"/>
    </source>
</evidence>
<sequence length="552" mass="65494">MKRLATSLICFFTLTSASLTANETTFLKKDFKPTLSWLEEKPESYARDFFIIQYLNQNNISDEEAKKAYDLAKRKSSRVNKAYKKYSDKIPIEDLKCYRATSKELFLEEDRCLALGLTLKEATKLPTSYVKEAVRRVSKYPTLMNDLEIIAANQPFLEILKTYPHRYYRIFFDVGEEYRLKELNHPMPKEFIHKLSLEKDFNKFIRYTVPNPKYKYIQKSLFEVEDNKLLSHQTLFFLSMNALAHKKEDIALSYLSKASKKAYFRMDKDKVLFWEYLVTKNKEILEQLSNSWDVNIYSLYAKELLDKKIDNVFYDLEVVNKETSFDISNQFDWINVLDDIKKGLDKEKLLKYQNEIFTNEDTKPHMAYLLEKYANYKEQYFITPYMDEVKKYSLENQVYIYALGRQESRFIPSSISFATAQGMMQIMPFLSKALAKQLDIPYNIYEQFVPSINIKFANKHLETLKRQFDNNPLFIAYAYNGGPGYTRKQFRRGLFSKINKKYEPFLSIELISYNETRRYGKKVLANYYIYNNYLNKKNKKSLSSIFQTLTAP</sequence>
<accession>A0ABY5E360</accession>
<dbReference type="RefSeq" id="WP_254575364.1">
    <property type="nucleotide sequence ID" value="NZ_CP100595.1"/>
</dbReference>
<dbReference type="EMBL" id="CP100595">
    <property type="protein sequence ID" value="UTJ05183.1"/>
    <property type="molecule type" value="Genomic_DNA"/>
</dbReference>
<dbReference type="PANTHER" id="PTHR37423">
    <property type="entry name" value="SOLUBLE LYTIC MUREIN TRANSGLYCOSYLASE-RELATED"/>
    <property type="match status" value="1"/>
</dbReference>
<dbReference type="InterPro" id="IPR008258">
    <property type="entry name" value="Transglycosylase_SLT_dom_1"/>
</dbReference>
<protein>
    <submittedName>
        <fullName evidence="4">Lytic transglycosylase domain-containing protein</fullName>
    </submittedName>
</protein>
<comment type="similarity">
    <text evidence="1">Belongs to the transglycosylase Slt family.</text>
</comment>
<feature type="chain" id="PRO_5046292374" evidence="2">
    <location>
        <begin position="22"/>
        <end position="552"/>
    </location>
</feature>
<name>A0ABY5E360_9BACT</name>
<evidence type="ECO:0000256" key="1">
    <source>
        <dbReference type="ARBA" id="ARBA00007734"/>
    </source>
</evidence>
<dbReference type="Pfam" id="PF01464">
    <property type="entry name" value="SLT"/>
    <property type="match status" value="1"/>
</dbReference>
<reference evidence="4" key="1">
    <citation type="submission" date="2022-07" db="EMBL/GenBank/DDBJ databases">
        <title>Arcobacter roscoffensis sp. nov., a marine bacterium isolated from coastal seawater collected from Roscoff, France.</title>
        <authorList>
            <person name="Pascual J."/>
            <person name="Lepeaux C."/>
            <person name="Methner A."/>
            <person name="Overmann J."/>
        </authorList>
    </citation>
    <scope>NUCLEOTIDE SEQUENCE</scope>
    <source>
        <strain evidence="4">ARW1-2F2</strain>
    </source>
</reference>
<dbReference type="PANTHER" id="PTHR37423:SF2">
    <property type="entry name" value="MEMBRANE-BOUND LYTIC MUREIN TRANSGLYCOSYLASE C"/>
    <property type="match status" value="1"/>
</dbReference>
<dbReference type="InterPro" id="IPR023346">
    <property type="entry name" value="Lysozyme-like_dom_sf"/>
</dbReference>
<evidence type="ECO:0000313" key="4">
    <source>
        <dbReference type="EMBL" id="UTJ05183.1"/>
    </source>
</evidence>
<feature type="domain" description="Transglycosylase SLT" evidence="3">
    <location>
        <begin position="396"/>
        <end position="493"/>
    </location>
</feature>
<proteinExistence type="inferred from homology"/>